<keyword evidence="6" id="KW-0808">Transferase</keyword>
<keyword evidence="4" id="KW-0732">Signal</keyword>
<reference evidence="6 7" key="1">
    <citation type="submission" date="2016-10" db="EMBL/GenBank/DDBJ databases">
        <authorList>
            <person name="de Groot N.N."/>
        </authorList>
    </citation>
    <scope>NUCLEOTIDE SEQUENCE [LARGE SCALE GENOMIC DNA]</scope>
    <source>
        <strain evidence="6 7">Calf135</strain>
    </source>
</reference>
<dbReference type="CDD" id="cd01448">
    <property type="entry name" value="TST_Repeat_1"/>
    <property type="match status" value="1"/>
</dbReference>
<dbReference type="CDD" id="cd01449">
    <property type="entry name" value="TST_Repeat_2"/>
    <property type="match status" value="1"/>
</dbReference>
<dbReference type="EMBL" id="FODF01000010">
    <property type="protein sequence ID" value="SEN73768.1"/>
    <property type="molecule type" value="Genomic_DNA"/>
</dbReference>
<dbReference type="PROSITE" id="PS50206">
    <property type="entry name" value="RHODANESE_3"/>
    <property type="match status" value="2"/>
</dbReference>
<dbReference type="EC" id="2.8.1.1" evidence="1"/>
<dbReference type="SMART" id="SM00450">
    <property type="entry name" value="RHOD"/>
    <property type="match status" value="2"/>
</dbReference>
<evidence type="ECO:0000256" key="1">
    <source>
        <dbReference type="ARBA" id="ARBA00012245"/>
    </source>
</evidence>
<dbReference type="PANTHER" id="PTHR43855">
    <property type="entry name" value="THIOSULFATE SULFURTRANSFERASE"/>
    <property type="match status" value="1"/>
</dbReference>
<evidence type="ECO:0000256" key="2">
    <source>
        <dbReference type="ARBA" id="ARBA00022737"/>
    </source>
</evidence>
<accession>A0A1H8J1C2</accession>
<dbReference type="STRING" id="215200.SAMN05216454_11019"/>
<dbReference type="PROSITE" id="PS00380">
    <property type="entry name" value="RHODANESE_1"/>
    <property type="match status" value="1"/>
</dbReference>
<evidence type="ECO:0000256" key="3">
    <source>
        <dbReference type="ARBA" id="ARBA00047549"/>
    </source>
</evidence>
<evidence type="ECO:0000256" key="4">
    <source>
        <dbReference type="SAM" id="SignalP"/>
    </source>
</evidence>
<gene>
    <name evidence="6" type="ORF">SAMN05216454_11019</name>
</gene>
<dbReference type="PROSITE" id="PS51257">
    <property type="entry name" value="PROKAR_LIPOPROTEIN"/>
    <property type="match status" value="1"/>
</dbReference>
<dbReference type="OrthoDB" id="9770030at2"/>
<dbReference type="SUPFAM" id="SSF52821">
    <property type="entry name" value="Rhodanese/Cell cycle control phosphatase"/>
    <property type="match status" value="2"/>
</dbReference>
<organism evidence="6 7">
    <name type="scientific">Peptostreptococcus russellii</name>
    <dbReference type="NCBI Taxonomy" id="215200"/>
    <lineage>
        <taxon>Bacteria</taxon>
        <taxon>Bacillati</taxon>
        <taxon>Bacillota</taxon>
        <taxon>Clostridia</taxon>
        <taxon>Peptostreptococcales</taxon>
        <taxon>Peptostreptococcaceae</taxon>
        <taxon>Peptostreptococcus</taxon>
    </lineage>
</organism>
<dbReference type="Proteomes" id="UP000199512">
    <property type="component" value="Unassembled WGS sequence"/>
</dbReference>
<dbReference type="Gene3D" id="3.40.250.10">
    <property type="entry name" value="Rhodanese-like domain"/>
    <property type="match status" value="2"/>
</dbReference>
<keyword evidence="7" id="KW-1185">Reference proteome</keyword>
<dbReference type="Pfam" id="PF00581">
    <property type="entry name" value="Rhodanese"/>
    <property type="match status" value="2"/>
</dbReference>
<sequence length="324" mass="36278">MKIISKKIIYPILSAFLVFSAVGCNKEDTSKEAAPQKTESSSEEATTKDLYTFDNNDYFTSVDWLKKNMGKDVIILDARSDKDYAKGHIPGAINVAWQSLSKVSGKPGDKDWGTLLDPKELSAEFRKLGIKKDSKVVVYGNKSAWGEDGRLVWSLKRAGIDARILNGGYDLWTADKLETTKEVPKPEESDLLLTAVSPDANITTEELKKDYDQYKIIDVREKEEYDGATKYGEARGGHLPNAINITFNQLYNEDGTIKSSKEIEKILEKAGIKKDDRIVTYCTAGIRSAHMTLALENAGYKNVQNYDASFYEWAGDEVNKLEKK</sequence>
<keyword evidence="2" id="KW-0677">Repeat</keyword>
<dbReference type="InterPro" id="IPR001763">
    <property type="entry name" value="Rhodanese-like_dom"/>
</dbReference>
<comment type="catalytic activity">
    <reaction evidence="3">
        <text>thiosulfate + hydrogen cyanide = thiocyanate + sulfite + 2 H(+)</text>
        <dbReference type="Rhea" id="RHEA:16881"/>
        <dbReference type="ChEBI" id="CHEBI:15378"/>
        <dbReference type="ChEBI" id="CHEBI:17359"/>
        <dbReference type="ChEBI" id="CHEBI:18022"/>
        <dbReference type="ChEBI" id="CHEBI:18407"/>
        <dbReference type="ChEBI" id="CHEBI:33542"/>
        <dbReference type="EC" id="2.8.1.1"/>
    </reaction>
</comment>
<dbReference type="AlphaFoldDB" id="A0A1H8J1C2"/>
<feature type="signal peptide" evidence="4">
    <location>
        <begin position="1"/>
        <end position="23"/>
    </location>
</feature>
<dbReference type="PANTHER" id="PTHR43855:SF1">
    <property type="entry name" value="THIOSULFATE SULFURTRANSFERASE"/>
    <property type="match status" value="1"/>
</dbReference>
<evidence type="ECO:0000313" key="6">
    <source>
        <dbReference type="EMBL" id="SEN73768.1"/>
    </source>
</evidence>
<feature type="domain" description="Rhodanese" evidence="5">
    <location>
        <begin position="210"/>
        <end position="320"/>
    </location>
</feature>
<evidence type="ECO:0000259" key="5">
    <source>
        <dbReference type="PROSITE" id="PS50206"/>
    </source>
</evidence>
<dbReference type="InterPro" id="IPR051126">
    <property type="entry name" value="Thiosulfate_sulfurtransferase"/>
</dbReference>
<dbReference type="GO" id="GO:0004792">
    <property type="term" value="F:thiosulfate-cyanide sulfurtransferase activity"/>
    <property type="evidence" value="ECO:0007669"/>
    <property type="project" value="UniProtKB-EC"/>
</dbReference>
<dbReference type="RefSeq" id="WP_091975774.1">
    <property type="nucleotide sequence ID" value="NZ_FODF01000010.1"/>
</dbReference>
<protein>
    <recommendedName>
        <fullName evidence="1">thiosulfate sulfurtransferase</fullName>
        <ecNumber evidence="1">2.8.1.1</ecNumber>
    </recommendedName>
</protein>
<feature type="domain" description="Rhodanese" evidence="5">
    <location>
        <begin position="69"/>
        <end position="181"/>
    </location>
</feature>
<keyword evidence="6" id="KW-0670">Pyruvate</keyword>
<feature type="chain" id="PRO_5039310790" description="thiosulfate sulfurtransferase" evidence="4">
    <location>
        <begin position="24"/>
        <end position="324"/>
    </location>
</feature>
<dbReference type="InterPro" id="IPR036873">
    <property type="entry name" value="Rhodanese-like_dom_sf"/>
</dbReference>
<dbReference type="InterPro" id="IPR001307">
    <property type="entry name" value="Thiosulphate_STrfase_CS"/>
</dbReference>
<evidence type="ECO:0000313" key="7">
    <source>
        <dbReference type="Proteomes" id="UP000199512"/>
    </source>
</evidence>
<proteinExistence type="predicted"/>
<name>A0A1H8J1C2_9FIRM</name>